<name>A0A9Q0KYE7_9MAGN</name>
<dbReference type="Proteomes" id="UP001141806">
    <property type="component" value="Unassembled WGS sequence"/>
</dbReference>
<sequence length="203" mass="21555">MEMDVNLSVRFAQGHDGEYWPRVSWSPRVTAGGAVSKSCVGVTARTGISLVGLPLGGETFPTIAGLLLSICFMTDGSFVVGGGVNRRPDGRDPSLDLQLQTVVQSLPIWFVAADGQSPMGESVNLLVAGGPLSTVGRTDRRTKSFAVGSRSVQVFSVAEGCDLLSHLDEEETDGDLQGGLVTNVSGSACIEGSPWRQYMRYRM</sequence>
<comment type="caution">
    <text evidence="1">The sequence shown here is derived from an EMBL/GenBank/DDBJ whole genome shotgun (WGS) entry which is preliminary data.</text>
</comment>
<evidence type="ECO:0000313" key="2">
    <source>
        <dbReference type="Proteomes" id="UP001141806"/>
    </source>
</evidence>
<reference evidence="1" key="1">
    <citation type="journal article" date="2023" name="Plant J.">
        <title>The genome of the king protea, Protea cynaroides.</title>
        <authorList>
            <person name="Chang J."/>
            <person name="Duong T.A."/>
            <person name="Schoeman C."/>
            <person name="Ma X."/>
            <person name="Roodt D."/>
            <person name="Barker N."/>
            <person name="Li Z."/>
            <person name="Van de Peer Y."/>
            <person name="Mizrachi E."/>
        </authorList>
    </citation>
    <scope>NUCLEOTIDE SEQUENCE</scope>
    <source>
        <tissue evidence="1">Young leaves</tissue>
    </source>
</reference>
<dbReference type="EMBL" id="JAMYWD010000002">
    <property type="protein sequence ID" value="KAJ4978691.1"/>
    <property type="molecule type" value="Genomic_DNA"/>
</dbReference>
<evidence type="ECO:0000313" key="1">
    <source>
        <dbReference type="EMBL" id="KAJ4978691.1"/>
    </source>
</evidence>
<keyword evidence="2" id="KW-1185">Reference proteome</keyword>
<accession>A0A9Q0KYE7</accession>
<proteinExistence type="predicted"/>
<organism evidence="1 2">
    <name type="scientific">Protea cynaroides</name>
    <dbReference type="NCBI Taxonomy" id="273540"/>
    <lineage>
        <taxon>Eukaryota</taxon>
        <taxon>Viridiplantae</taxon>
        <taxon>Streptophyta</taxon>
        <taxon>Embryophyta</taxon>
        <taxon>Tracheophyta</taxon>
        <taxon>Spermatophyta</taxon>
        <taxon>Magnoliopsida</taxon>
        <taxon>Proteales</taxon>
        <taxon>Proteaceae</taxon>
        <taxon>Protea</taxon>
    </lineage>
</organism>
<dbReference type="AlphaFoldDB" id="A0A9Q0KYE7"/>
<gene>
    <name evidence="1" type="ORF">NE237_009471</name>
</gene>
<protein>
    <submittedName>
        <fullName evidence="1">Uncharacterized protein</fullName>
    </submittedName>
</protein>